<sequence length="67" mass="7671">MKKERSPPSSPSLNRWLDEQLSGTSLSQKTTGRDTHKNEGEEQETGRHEMKETGDSTWRRSLAASRR</sequence>
<evidence type="ECO:0000256" key="1">
    <source>
        <dbReference type="SAM" id="MobiDB-lite"/>
    </source>
</evidence>
<name>A0A2J8SV52_PONAB</name>
<feature type="compositionally biased region" description="Polar residues" evidence="1">
    <location>
        <begin position="21"/>
        <end position="30"/>
    </location>
</feature>
<comment type="caution">
    <text evidence="2">The sequence shown here is derived from an EMBL/GenBank/DDBJ whole genome shotgun (WGS) entry which is preliminary data.</text>
</comment>
<accession>A0A2J8SV52</accession>
<reference evidence="2" key="1">
    <citation type="submission" date="2017-12" db="EMBL/GenBank/DDBJ databases">
        <title>High-resolution comparative analysis of great ape genomes.</title>
        <authorList>
            <person name="Pollen A."/>
            <person name="Hastie A."/>
            <person name="Hormozdiari F."/>
            <person name="Dougherty M."/>
            <person name="Liu R."/>
            <person name="Chaisson M."/>
            <person name="Hoppe E."/>
            <person name="Hill C."/>
            <person name="Pang A."/>
            <person name="Hillier L."/>
            <person name="Baker C."/>
            <person name="Armstrong J."/>
            <person name="Shendure J."/>
            <person name="Paten B."/>
            <person name="Wilson R."/>
            <person name="Chao H."/>
            <person name="Schneider V."/>
            <person name="Ventura M."/>
            <person name="Kronenberg Z."/>
            <person name="Murali S."/>
            <person name="Gordon D."/>
            <person name="Cantsilieris S."/>
            <person name="Munson K."/>
            <person name="Nelson B."/>
            <person name="Raja A."/>
            <person name="Underwood J."/>
            <person name="Diekhans M."/>
            <person name="Fiddes I."/>
            <person name="Haussler D."/>
            <person name="Eichler E."/>
        </authorList>
    </citation>
    <scope>NUCLEOTIDE SEQUENCE [LARGE SCALE GENOMIC DNA]</scope>
    <source>
        <strain evidence="2">Susie</strain>
    </source>
</reference>
<gene>
    <name evidence="2" type="ORF">CR201_G0039767</name>
</gene>
<dbReference type="AlphaFoldDB" id="A0A2J8SV52"/>
<protein>
    <submittedName>
        <fullName evidence="2">ST5 isoform 3</fullName>
    </submittedName>
</protein>
<feature type="compositionally biased region" description="Basic and acidic residues" evidence="1">
    <location>
        <begin position="31"/>
        <end position="58"/>
    </location>
</feature>
<proteinExistence type="predicted"/>
<evidence type="ECO:0000313" key="2">
    <source>
        <dbReference type="EMBL" id="PNJ24643.1"/>
    </source>
</evidence>
<dbReference type="EMBL" id="NDHI03003540">
    <property type="protein sequence ID" value="PNJ24643.1"/>
    <property type="molecule type" value="Genomic_DNA"/>
</dbReference>
<organism evidence="2">
    <name type="scientific">Pongo abelii</name>
    <name type="common">Sumatran orangutan</name>
    <name type="synonym">Pongo pygmaeus abelii</name>
    <dbReference type="NCBI Taxonomy" id="9601"/>
    <lineage>
        <taxon>Eukaryota</taxon>
        <taxon>Metazoa</taxon>
        <taxon>Chordata</taxon>
        <taxon>Craniata</taxon>
        <taxon>Vertebrata</taxon>
        <taxon>Euteleostomi</taxon>
        <taxon>Mammalia</taxon>
        <taxon>Eutheria</taxon>
        <taxon>Euarchontoglires</taxon>
        <taxon>Primates</taxon>
        <taxon>Haplorrhini</taxon>
        <taxon>Catarrhini</taxon>
        <taxon>Hominidae</taxon>
        <taxon>Pongo</taxon>
    </lineage>
</organism>
<feature type="region of interest" description="Disordered" evidence="1">
    <location>
        <begin position="1"/>
        <end position="67"/>
    </location>
</feature>